<dbReference type="Gene3D" id="3.40.30.10">
    <property type="entry name" value="Glutaredoxin"/>
    <property type="match status" value="1"/>
</dbReference>
<dbReference type="Proteomes" id="UP000697710">
    <property type="component" value="Unassembled WGS sequence"/>
</dbReference>
<feature type="chain" id="PRO_5037683850" evidence="1">
    <location>
        <begin position="21"/>
        <end position="410"/>
    </location>
</feature>
<accession>A0A956LX03</accession>
<dbReference type="GO" id="GO:0045454">
    <property type="term" value="P:cell redox homeostasis"/>
    <property type="evidence" value="ECO:0007669"/>
    <property type="project" value="TreeGrafter"/>
</dbReference>
<evidence type="ECO:0000313" key="3">
    <source>
        <dbReference type="Proteomes" id="UP000697710"/>
    </source>
</evidence>
<evidence type="ECO:0000256" key="1">
    <source>
        <dbReference type="SAM" id="SignalP"/>
    </source>
</evidence>
<reference evidence="2" key="1">
    <citation type="submission" date="2020-04" db="EMBL/GenBank/DDBJ databases">
        <authorList>
            <person name="Zhang T."/>
        </authorList>
    </citation>
    <scope>NUCLEOTIDE SEQUENCE</scope>
    <source>
        <strain evidence="2">HKST-UBA01</strain>
    </source>
</reference>
<reference evidence="2" key="2">
    <citation type="journal article" date="2021" name="Microbiome">
        <title>Successional dynamics and alternative stable states in a saline activated sludge microbial community over 9 years.</title>
        <authorList>
            <person name="Wang Y."/>
            <person name="Ye J."/>
            <person name="Ju F."/>
            <person name="Liu L."/>
            <person name="Boyd J.A."/>
            <person name="Deng Y."/>
            <person name="Parks D.H."/>
            <person name="Jiang X."/>
            <person name="Yin X."/>
            <person name="Woodcroft B.J."/>
            <person name="Tyson G.W."/>
            <person name="Hugenholtz P."/>
            <person name="Polz M.F."/>
            <person name="Zhang T."/>
        </authorList>
    </citation>
    <scope>NUCLEOTIDE SEQUENCE</scope>
    <source>
        <strain evidence="2">HKST-UBA01</strain>
    </source>
</reference>
<name>A0A956LX03_UNCEI</name>
<dbReference type="InterPro" id="IPR011990">
    <property type="entry name" value="TPR-like_helical_dom_sf"/>
</dbReference>
<proteinExistence type="predicted"/>
<feature type="signal peptide" evidence="1">
    <location>
        <begin position="1"/>
        <end position="20"/>
    </location>
</feature>
<dbReference type="GO" id="GO:0015035">
    <property type="term" value="F:protein-disulfide reductase activity"/>
    <property type="evidence" value="ECO:0007669"/>
    <property type="project" value="TreeGrafter"/>
</dbReference>
<dbReference type="PROSITE" id="PS51257">
    <property type="entry name" value="PROKAR_LIPOPROTEIN"/>
    <property type="match status" value="1"/>
</dbReference>
<sequence length="410" mass="44180">MKKNLTLLSMLVGALGLVTAGGGSALAGGASCSAQTASETTCGLTTAMQQAQASHLPVLIKVGTEWCSACQKFEKDKVSNADFRAAIGKNAVLHTVDAEKGTGIEIAKAYHIESYPTYVLANSDGEVLDRWTGYSETDEFLKTLATACDNPVTVEERAARFRNHPTEADAAKLAELRLADGLYGEANALFQRAAELNPKAEASYAYASFQAVAKGTHSNVFDLADARHAADRVLATKGTQDADLLRVAYMMRKVAGKAGDDAAGLPYLKAAVERTANTKDSAALEMRAMALPDYALNIQKDLNRALELKKASLGEDWMETAKGLNNFAWWCFENRVNLDEAEQLARKGVELAKAGVEKANVLDTLAELCNLQGNCGDSVHLIEMAIAEAPDNDYFRNQLTRFQELVAMQN</sequence>
<protein>
    <submittedName>
        <fullName evidence="2">Thioredoxin family protein</fullName>
    </submittedName>
</protein>
<dbReference type="EMBL" id="JAGQHR010000003">
    <property type="protein sequence ID" value="MCA9726112.1"/>
    <property type="molecule type" value="Genomic_DNA"/>
</dbReference>
<dbReference type="Pfam" id="PF13899">
    <property type="entry name" value="Thioredoxin_7"/>
    <property type="match status" value="1"/>
</dbReference>
<keyword evidence="1" id="KW-0732">Signal</keyword>
<gene>
    <name evidence="2" type="ORF">KC729_00410</name>
</gene>
<dbReference type="PANTHER" id="PTHR32234:SF0">
    <property type="entry name" value="THIOL:DISULFIDE INTERCHANGE PROTEIN DSBD"/>
    <property type="match status" value="1"/>
</dbReference>
<dbReference type="InterPro" id="IPR036249">
    <property type="entry name" value="Thioredoxin-like_sf"/>
</dbReference>
<dbReference type="AlphaFoldDB" id="A0A956LX03"/>
<dbReference type="CDD" id="cd02947">
    <property type="entry name" value="TRX_family"/>
    <property type="match status" value="1"/>
</dbReference>
<dbReference type="PANTHER" id="PTHR32234">
    <property type="entry name" value="THIOL:DISULFIDE INTERCHANGE PROTEIN DSBD"/>
    <property type="match status" value="1"/>
</dbReference>
<dbReference type="Gene3D" id="1.25.40.10">
    <property type="entry name" value="Tetratricopeptide repeat domain"/>
    <property type="match status" value="1"/>
</dbReference>
<organism evidence="2 3">
    <name type="scientific">Eiseniibacteriota bacterium</name>
    <dbReference type="NCBI Taxonomy" id="2212470"/>
    <lineage>
        <taxon>Bacteria</taxon>
        <taxon>Candidatus Eiseniibacteriota</taxon>
    </lineage>
</organism>
<comment type="caution">
    <text evidence="2">The sequence shown here is derived from an EMBL/GenBank/DDBJ whole genome shotgun (WGS) entry which is preliminary data.</text>
</comment>
<evidence type="ECO:0000313" key="2">
    <source>
        <dbReference type="EMBL" id="MCA9726112.1"/>
    </source>
</evidence>
<dbReference type="SUPFAM" id="SSF52833">
    <property type="entry name" value="Thioredoxin-like"/>
    <property type="match status" value="1"/>
</dbReference>